<evidence type="ECO:0000313" key="9">
    <source>
        <dbReference type="EMBL" id="QPH40584.1"/>
    </source>
</evidence>
<dbReference type="Gene3D" id="1.10.10.10">
    <property type="entry name" value="Winged helix-like DNA-binding domain superfamily/Winged helix DNA-binding domain"/>
    <property type="match status" value="1"/>
</dbReference>
<dbReference type="CDD" id="cd06171">
    <property type="entry name" value="Sigma70_r4"/>
    <property type="match status" value="1"/>
</dbReference>
<feature type="domain" description="RNA polymerase sigma factor 70 region 4 type 2" evidence="8">
    <location>
        <begin position="139"/>
        <end position="189"/>
    </location>
</feature>
<accession>A0A7S9L153</accession>
<proteinExistence type="inferred from homology"/>
<evidence type="ECO:0000259" key="7">
    <source>
        <dbReference type="Pfam" id="PF04542"/>
    </source>
</evidence>
<dbReference type="InterPro" id="IPR013325">
    <property type="entry name" value="RNA_pol_sigma_r2"/>
</dbReference>
<evidence type="ECO:0000313" key="10">
    <source>
        <dbReference type="Proteomes" id="UP000594759"/>
    </source>
</evidence>
<keyword evidence="5 6" id="KW-0804">Transcription</keyword>
<dbReference type="InterPro" id="IPR007627">
    <property type="entry name" value="RNA_pol_sigma70_r2"/>
</dbReference>
<feature type="domain" description="RNA polymerase sigma-70 region 2" evidence="7">
    <location>
        <begin position="42"/>
        <end position="108"/>
    </location>
</feature>
<evidence type="ECO:0000256" key="6">
    <source>
        <dbReference type="RuleBase" id="RU000716"/>
    </source>
</evidence>
<name>A0A7S9L153_9SPHI</name>
<dbReference type="InterPro" id="IPR039425">
    <property type="entry name" value="RNA_pol_sigma-70-like"/>
</dbReference>
<dbReference type="Gene3D" id="1.10.1740.10">
    <property type="match status" value="1"/>
</dbReference>
<dbReference type="InterPro" id="IPR036388">
    <property type="entry name" value="WH-like_DNA-bd_sf"/>
</dbReference>
<dbReference type="SUPFAM" id="SSF88946">
    <property type="entry name" value="Sigma2 domain of RNA polymerase sigma factors"/>
    <property type="match status" value="1"/>
</dbReference>
<dbReference type="RefSeq" id="WP_196100038.1">
    <property type="nucleotide sequence ID" value="NZ_CP064939.1"/>
</dbReference>
<comment type="similarity">
    <text evidence="1 6">Belongs to the sigma-70 factor family. ECF subfamily.</text>
</comment>
<dbReference type="EMBL" id="CP064939">
    <property type="protein sequence ID" value="QPH40584.1"/>
    <property type="molecule type" value="Genomic_DNA"/>
</dbReference>
<dbReference type="Pfam" id="PF04542">
    <property type="entry name" value="Sigma70_r2"/>
    <property type="match status" value="1"/>
</dbReference>
<dbReference type="InterPro" id="IPR013249">
    <property type="entry name" value="RNA_pol_sigma70_r4_t2"/>
</dbReference>
<dbReference type="InterPro" id="IPR013324">
    <property type="entry name" value="RNA_pol_sigma_r3/r4-like"/>
</dbReference>
<dbReference type="PANTHER" id="PTHR43133:SF62">
    <property type="entry name" value="RNA POLYMERASE SIGMA FACTOR SIGZ"/>
    <property type="match status" value="1"/>
</dbReference>
<keyword evidence="10" id="KW-1185">Reference proteome</keyword>
<evidence type="ECO:0000259" key="8">
    <source>
        <dbReference type="Pfam" id="PF08281"/>
    </source>
</evidence>
<evidence type="ECO:0000256" key="5">
    <source>
        <dbReference type="ARBA" id="ARBA00023163"/>
    </source>
</evidence>
<dbReference type="PANTHER" id="PTHR43133">
    <property type="entry name" value="RNA POLYMERASE ECF-TYPE SIGMA FACTO"/>
    <property type="match status" value="1"/>
</dbReference>
<dbReference type="GO" id="GO:0006352">
    <property type="term" value="P:DNA-templated transcription initiation"/>
    <property type="evidence" value="ECO:0007669"/>
    <property type="project" value="InterPro"/>
</dbReference>
<sequence length="202" mass="23560">MIAFILTQPNLRSKYQHTQLFDVERGLVLRLRNADVTSFHDLYKMYAPSLFGVIMKIVEHRETAEDLLQEVFIKIIRSFHSYAPERARLFTWLLNIARNTAMDHLRLRSTRDSQLTTGIETGGLLDHHSYSINTDTIGLRDMINGMDSRHCDLLDLFYYKGYSHTEIAELLNMPIGTVKTRIRQAILQLRNQFSRCRISSIK</sequence>
<protein>
    <recommendedName>
        <fullName evidence="6">RNA polymerase sigma factor</fullName>
    </recommendedName>
</protein>
<dbReference type="PROSITE" id="PS01063">
    <property type="entry name" value="SIGMA70_ECF"/>
    <property type="match status" value="1"/>
</dbReference>
<dbReference type="KEGG" id="pex:IZT61_04705"/>
<dbReference type="GO" id="GO:0016987">
    <property type="term" value="F:sigma factor activity"/>
    <property type="evidence" value="ECO:0007669"/>
    <property type="project" value="UniProtKB-KW"/>
</dbReference>
<evidence type="ECO:0000256" key="4">
    <source>
        <dbReference type="ARBA" id="ARBA00023125"/>
    </source>
</evidence>
<dbReference type="GO" id="GO:0003677">
    <property type="term" value="F:DNA binding"/>
    <property type="evidence" value="ECO:0007669"/>
    <property type="project" value="UniProtKB-KW"/>
</dbReference>
<organism evidence="9 10">
    <name type="scientific">Pedobacter endophyticus</name>
    <dbReference type="NCBI Taxonomy" id="2789740"/>
    <lineage>
        <taxon>Bacteria</taxon>
        <taxon>Pseudomonadati</taxon>
        <taxon>Bacteroidota</taxon>
        <taxon>Sphingobacteriia</taxon>
        <taxon>Sphingobacteriales</taxon>
        <taxon>Sphingobacteriaceae</taxon>
        <taxon>Pedobacter</taxon>
    </lineage>
</organism>
<evidence type="ECO:0000256" key="1">
    <source>
        <dbReference type="ARBA" id="ARBA00010641"/>
    </source>
</evidence>
<evidence type="ECO:0000256" key="2">
    <source>
        <dbReference type="ARBA" id="ARBA00023015"/>
    </source>
</evidence>
<reference evidence="9 10" key="1">
    <citation type="submission" date="2020-11" db="EMBL/GenBank/DDBJ databases">
        <title>Pedobacter endophytica, an endophytic bacteria isolated form Carex pumila.</title>
        <authorList>
            <person name="Peng Y."/>
            <person name="Jiang L."/>
            <person name="Lee J."/>
        </authorList>
    </citation>
    <scope>NUCLEOTIDE SEQUENCE [LARGE SCALE GENOMIC DNA]</scope>
    <source>
        <strain evidence="9 10">JBR3-12</strain>
    </source>
</reference>
<keyword evidence="3 6" id="KW-0731">Sigma factor</keyword>
<keyword evidence="2 6" id="KW-0805">Transcription regulation</keyword>
<keyword evidence="4 6" id="KW-0238">DNA-binding</keyword>
<evidence type="ECO:0000256" key="3">
    <source>
        <dbReference type="ARBA" id="ARBA00023082"/>
    </source>
</evidence>
<dbReference type="Pfam" id="PF08281">
    <property type="entry name" value="Sigma70_r4_2"/>
    <property type="match status" value="1"/>
</dbReference>
<dbReference type="NCBIfam" id="TIGR02937">
    <property type="entry name" value="sigma70-ECF"/>
    <property type="match status" value="1"/>
</dbReference>
<dbReference type="InterPro" id="IPR000838">
    <property type="entry name" value="RNA_pol_sigma70_ECF_CS"/>
</dbReference>
<gene>
    <name evidence="9" type="ORF">IZT61_04705</name>
</gene>
<dbReference type="SUPFAM" id="SSF88659">
    <property type="entry name" value="Sigma3 and sigma4 domains of RNA polymerase sigma factors"/>
    <property type="match status" value="1"/>
</dbReference>
<dbReference type="InterPro" id="IPR014284">
    <property type="entry name" value="RNA_pol_sigma-70_dom"/>
</dbReference>
<dbReference type="AlphaFoldDB" id="A0A7S9L153"/>
<dbReference type="Proteomes" id="UP000594759">
    <property type="component" value="Chromosome"/>
</dbReference>